<dbReference type="RefSeq" id="WP_143050941.1">
    <property type="nucleotide sequence ID" value="NZ_FNUJ01000002.1"/>
</dbReference>
<evidence type="ECO:0000313" key="1">
    <source>
        <dbReference type="EMBL" id="SEF24532.1"/>
    </source>
</evidence>
<proteinExistence type="predicted"/>
<reference evidence="2" key="1">
    <citation type="submission" date="2016-10" db="EMBL/GenBank/DDBJ databases">
        <authorList>
            <person name="Varghese N."/>
            <person name="Submissions S."/>
        </authorList>
    </citation>
    <scope>NUCLEOTIDE SEQUENCE [LARGE SCALE GENOMIC DNA]</scope>
    <source>
        <strain evidence="2">DSM 44654</strain>
    </source>
</reference>
<dbReference type="EMBL" id="FNUJ01000002">
    <property type="protein sequence ID" value="SEF24532.1"/>
    <property type="molecule type" value="Genomic_DNA"/>
</dbReference>
<dbReference type="AlphaFoldDB" id="A0A1H5QEH5"/>
<gene>
    <name evidence="1" type="ORF">SAMN05421837_102756</name>
</gene>
<sequence>MLDGWSRRKLGAGDHPFGRIVGVLIVPLVKCMYDISRYRENIVFDLIKTHPQVLMCGVLMENPYYLSPASLA</sequence>
<dbReference type="STRING" id="218821.SAMN05421837_102756"/>
<evidence type="ECO:0000313" key="2">
    <source>
        <dbReference type="Proteomes" id="UP000198878"/>
    </source>
</evidence>
<keyword evidence="2" id="KW-1185">Reference proteome</keyword>
<dbReference type="Proteomes" id="UP000198878">
    <property type="component" value="Unassembled WGS sequence"/>
</dbReference>
<protein>
    <submittedName>
        <fullName evidence="1">Uncharacterized protein</fullName>
    </submittedName>
</protein>
<organism evidence="1 2">
    <name type="scientific">Amycolatopsis pretoriensis</name>
    <dbReference type="NCBI Taxonomy" id="218821"/>
    <lineage>
        <taxon>Bacteria</taxon>
        <taxon>Bacillati</taxon>
        <taxon>Actinomycetota</taxon>
        <taxon>Actinomycetes</taxon>
        <taxon>Pseudonocardiales</taxon>
        <taxon>Pseudonocardiaceae</taxon>
        <taxon>Amycolatopsis</taxon>
    </lineage>
</organism>
<accession>A0A1H5QEH5</accession>
<name>A0A1H5QEH5_9PSEU</name>